<dbReference type="PANTHER" id="PTHR43155">
    <property type="entry name" value="CYCLIC DI-GMP PHOSPHODIESTERASE PA4108-RELATED"/>
    <property type="match status" value="1"/>
</dbReference>
<evidence type="ECO:0000313" key="3">
    <source>
        <dbReference type="Proteomes" id="UP000241193"/>
    </source>
</evidence>
<dbReference type="PANTHER" id="PTHR43155:SF2">
    <property type="entry name" value="CYCLIC DI-GMP PHOSPHODIESTERASE PA4108"/>
    <property type="match status" value="1"/>
</dbReference>
<dbReference type="Gene3D" id="1.10.3210.10">
    <property type="entry name" value="Hypothetical protein af1432"/>
    <property type="match status" value="1"/>
</dbReference>
<keyword evidence="3" id="KW-1185">Reference proteome</keyword>
<dbReference type="SUPFAM" id="SSF109604">
    <property type="entry name" value="HD-domain/PDEase-like"/>
    <property type="match status" value="1"/>
</dbReference>
<dbReference type="InterPro" id="IPR037522">
    <property type="entry name" value="HD_GYP_dom"/>
</dbReference>
<proteinExistence type="predicted"/>
<dbReference type="AlphaFoldDB" id="A0A2T4IHS1"/>
<organism evidence="2 3">
    <name type="scientific">Pseudothauera lacus</name>
    <dbReference type="NCBI Taxonomy" id="2136175"/>
    <lineage>
        <taxon>Bacteria</taxon>
        <taxon>Pseudomonadati</taxon>
        <taxon>Pseudomonadota</taxon>
        <taxon>Betaproteobacteria</taxon>
        <taxon>Rhodocyclales</taxon>
        <taxon>Zoogloeaceae</taxon>
        <taxon>Pseudothauera</taxon>
    </lineage>
</organism>
<dbReference type="GO" id="GO:0008081">
    <property type="term" value="F:phosphoric diester hydrolase activity"/>
    <property type="evidence" value="ECO:0007669"/>
    <property type="project" value="UniProtKB-ARBA"/>
</dbReference>
<reference evidence="2 3" key="1">
    <citation type="submission" date="2018-03" db="EMBL/GenBank/DDBJ databases">
        <authorList>
            <person name="Keele B.F."/>
        </authorList>
    </citation>
    <scope>NUCLEOTIDE SEQUENCE [LARGE SCALE GENOMIC DNA]</scope>
    <source>
        <strain evidence="2 3">D20</strain>
    </source>
</reference>
<comment type="caution">
    <text evidence="2">The sequence shown here is derived from an EMBL/GenBank/DDBJ whole genome shotgun (WGS) entry which is preliminary data.</text>
</comment>
<gene>
    <name evidence="2" type="ORF">C8261_04775</name>
</gene>
<dbReference type="RefSeq" id="WP_107492525.1">
    <property type="nucleotide sequence ID" value="NZ_PZKC01000003.1"/>
</dbReference>
<dbReference type="Proteomes" id="UP000241193">
    <property type="component" value="Unassembled WGS sequence"/>
</dbReference>
<accession>A0A2T4IHS1</accession>
<evidence type="ECO:0000313" key="2">
    <source>
        <dbReference type="EMBL" id="PTD97325.1"/>
    </source>
</evidence>
<dbReference type="EMBL" id="PZKC01000003">
    <property type="protein sequence ID" value="PTD97325.1"/>
    <property type="molecule type" value="Genomic_DNA"/>
</dbReference>
<feature type="domain" description="HD-GYP" evidence="1">
    <location>
        <begin position="106"/>
        <end position="301"/>
    </location>
</feature>
<evidence type="ECO:0000259" key="1">
    <source>
        <dbReference type="PROSITE" id="PS51832"/>
    </source>
</evidence>
<dbReference type="PROSITE" id="PS51832">
    <property type="entry name" value="HD_GYP"/>
    <property type="match status" value="1"/>
</dbReference>
<dbReference type="OrthoDB" id="9764808at2"/>
<dbReference type="Pfam" id="PF13487">
    <property type="entry name" value="HD_5"/>
    <property type="match status" value="1"/>
</dbReference>
<dbReference type="CDD" id="cd00077">
    <property type="entry name" value="HDc"/>
    <property type="match status" value="1"/>
</dbReference>
<dbReference type="InterPro" id="IPR003607">
    <property type="entry name" value="HD/PDEase_dom"/>
</dbReference>
<name>A0A2T4IHS1_9RHOO</name>
<protein>
    <recommendedName>
        <fullName evidence="1">HD-GYP domain-containing protein</fullName>
    </recommendedName>
</protein>
<reference evidence="2 3" key="2">
    <citation type="submission" date="2018-04" db="EMBL/GenBank/DDBJ databases">
        <title>Thauera lacus sp. nov., isolated from an saline lake in Inner Mongolia, China.</title>
        <authorList>
            <person name="Liang Q.-Y."/>
        </authorList>
    </citation>
    <scope>NUCLEOTIDE SEQUENCE [LARGE SCALE GENOMIC DNA]</scope>
    <source>
        <strain evidence="2 3">D20</strain>
    </source>
</reference>
<sequence length="387" mass="42515">MSTPQLRPLVLPPTLDGLPAPCDLFDAHGTLLLRAGHPLATALLNASASRRVYCQAQRVPHFARQAPLRTLRDVGEALALIETLLDSGSGPRAEELLDLAAQCHAAWRFDPDACIGYARLARPPAAAAGHVLLAALFVAEIGHAHGLPAQRVEHLIGAALTMNLGSLALHDTMHASRAAPDEEQQLALADHPQRAARLLVASGELPAEWIAAVAQHHENVDGSGYPLGLERNAITLGARMLRVADVLAARLRGRQWRHPRYWNIAHATQREQLIRHIFEDDLERLDKHIVRLLIDRLGPFPPGSMVRLSNGELALINRRDAGAGLRPQRALSLTDARGRILGEPRPRPLGARDHHIQGYAHDLQPHHLPDYDWPRLWGYSEHGGRVH</sequence>